<evidence type="ECO:0000313" key="4">
    <source>
        <dbReference type="Proteomes" id="UP000185781"/>
    </source>
</evidence>
<evidence type="ECO:0000256" key="2">
    <source>
        <dbReference type="SAM" id="SignalP"/>
    </source>
</evidence>
<feature type="signal peptide" evidence="2">
    <location>
        <begin position="1"/>
        <end position="18"/>
    </location>
</feature>
<feature type="compositionally biased region" description="Gly residues" evidence="1">
    <location>
        <begin position="56"/>
        <end position="66"/>
    </location>
</feature>
<organism evidence="3 4">
    <name type="scientific">Chryseobacterium gambrini</name>
    <dbReference type="NCBI Taxonomy" id="373672"/>
    <lineage>
        <taxon>Bacteria</taxon>
        <taxon>Pseudomonadati</taxon>
        <taxon>Bacteroidota</taxon>
        <taxon>Flavobacteriia</taxon>
        <taxon>Flavobacteriales</taxon>
        <taxon>Weeksellaceae</taxon>
        <taxon>Chryseobacterium group</taxon>
        <taxon>Chryseobacterium</taxon>
    </lineage>
</organism>
<name>A0A1N7MDL8_9FLAO</name>
<proteinExistence type="predicted"/>
<evidence type="ECO:0000256" key="1">
    <source>
        <dbReference type="SAM" id="MobiDB-lite"/>
    </source>
</evidence>
<feature type="compositionally biased region" description="Low complexity" evidence="1">
    <location>
        <begin position="15"/>
        <end position="55"/>
    </location>
</feature>
<dbReference type="STRING" id="373672.SAMN05421785_103152"/>
<feature type="chain" id="PRO_5013111578" evidence="2">
    <location>
        <begin position="19"/>
        <end position="76"/>
    </location>
</feature>
<reference evidence="3 4" key="1">
    <citation type="submission" date="2017-01" db="EMBL/GenBank/DDBJ databases">
        <authorList>
            <person name="Mah S.A."/>
            <person name="Swanson W.J."/>
            <person name="Moy G.W."/>
            <person name="Vacquier V.D."/>
        </authorList>
    </citation>
    <scope>NUCLEOTIDE SEQUENCE [LARGE SCALE GENOMIC DNA]</scope>
    <source>
        <strain evidence="3 4">DSM 18014</strain>
    </source>
</reference>
<evidence type="ECO:0000313" key="3">
    <source>
        <dbReference type="EMBL" id="SIS84285.1"/>
    </source>
</evidence>
<dbReference type="EMBL" id="FTOV01000003">
    <property type="protein sequence ID" value="SIS84285.1"/>
    <property type="molecule type" value="Genomic_DNA"/>
</dbReference>
<dbReference type="AlphaFoldDB" id="A0A1N7MDL8"/>
<protein>
    <submittedName>
        <fullName evidence="3">Uncharacterized protein</fullName>
    </submittedName>
</protein>
<keyword evidence="2" id="KW-0732">Signal</keyword>
<gene>
    <name evidence="3" type="ORF">SAMN05421785_103152</name>
</gene>
<accession>A0A1N7MDL8</accession>
<dbReference type="RefSeq" id="WP_139326122.1">
    <property type="nucleotide sequence ID" value="NZ_FTOV01000003.1"/>
</dbReference>
<sequence>MIQIILMLLGLAFGQNNANTSCNNNGNNNNNGQPTTQLADPGIGTDPGDGVDPDGPGNGGSTGGNTGQTPPPFTNP</sequence>
<dbReference type="Proteomes" id="UP000185781">
    <property type="component" value="Unassembled WGS sequence"/>
</dbReference>
<feature type="region of interest" description="Disordered" evidence="1">
    <location>
        <begin position="15"/>
        <end position="76"/>
    </location>
</feature>